<organism evidence="1 2">
    <name type="scientific">Gloeothece verrucosa (strain PCC 7822)</name>
    <name type="common">Cyanothece sp. (strain PCC 7822)</name>
    <dbReference type="NCBI Taxonomy" id="497965"/>
    <lineage>
        <taxon>Bacteria</taxon>
        <taxon>Bacillati</taxon>
        <taxon>Cyanobacteriota</taxon>
        <taxon>Cyanophyceae</taxon>
        <taxon>Oscillatoriophycideae</taxon>
        <taxon>Chroococcales</taxon>
        <taxon>Aphanothecaceae</taxon>
        <taxon>Gloeothece</taxon>
        <taxon>Gloeothece verrucosa</taxon>
    </lineage>
</organism>
<gene>
    <name evidence="1" type="ordered locus">Cyan7822_4134</name>
</gene>
<keyword evidence="2" id="KW-1185">Reference proteome</keyword>
<proteinExistence type="predicted"/>
<evidence type="ECO:0008006" key="3">
    <source>
        <dbReference type="Google" id="ProtNLM"/>
    </source>
</evidence>
<reference evidence="2" key="1">
    <citation type="journal article" date="2011" name="MBio">
        <title>Novel metabolic attributes of the genus Cyanothece, comprising a group of unicellular nitrogen-fixing Cyanobacteria.</title>
        <authorList>
            <person name="Bandyopadhyay A."/>
            <person name="Elvitigala T."/>
            <person name="Welsh E."/>
            <person name="Stockel J."/>
            <person name="Liberton M."/>
            <person name="Min H."/>
            <person name="Sherman L.A."/>
            <person name="Pakrasi H.B."/>
        </authorList>
    </citation>
    <scope>NUCLEOTIDE SEQUENCE [LARGE SCALE GENOMIC DNA]</scope>
    <source>
        <strain evidence="2">PCC 7822</strain>
    </source>
</reference>
<dbReference type="KEGG" id="cyj:Cyan7822_4134"/>
<accession>E0U7W5</accession>
<name>E0U7W5_GLOV7</name>
<dbReference type="Proteomes" id="UP000008206">
    <property type="component" value="Chromosome"/>
</dbReference>
<protein>
    <recommendedName>
        <fullName evidence="3">PilZ domain-containing protein</fullName>
    </recommendedName>
</protein>
<dbReference type="AlphaFoldDB" id="E0U7W5"/>
<dbReference type="HOGENOM" id="CLU_169519_0_0_3"/>
<dbReference type="RefSeq" id="WP_013324118.1">
    <property type="nucleotide sequence ID" value="NC_014501.1"/>
</dbReference>
<sequence>MVLDGLKTLWGGMTEMINTTEDLRKHLRYTLEQGGVTQIDLLDANENTTCSLFALIINSSIGGNELLINSNSSPFPGQKINVTFPQLGILQAQIIWTKHLEKNIYRLGIEYLKDK</sequence>
<evidence type="ECO:0000313" key="2">
    <source>
        <dbReference type="Proteomes" id="UP000008206"/>
    </source>
</evidence>
<dbReference type="EMBL" id="CP002198">
    <property type="protein sequence ID" value="ADN16052.1"/>
    <property type="molecule type" value="Genomic_DNA"/>
</dbReference>
<evidence type="ECO:0000313" key="1">
    <source>
        <dbReference type="EMBL" id="ADN16052.1"/>
    </source>
</evidence>
<dbReference type="eggNOG" id="ENOG5030R1G">
    <property type="taxonomic scope" value="Bacteria"/>
</dbReference>